<organism evidence="21 22">
    <name type="scientific">Actinia tenebrosa</name>
    <name type="common">Australian red waratah sea anemone</name>
    <dbReference type="NCBI Taxonomy" id="6105"/>
    <lineage>
        <taxon>Eukaryota</taxon>
        <taxon>Metazoa</taxon>
        <taxon>Cnidaria</taxon>
        <taxon>Anthozoa</taxon>
        <taxon>Hexacorallia</taxon>
        <taxon>Actiniaria</taxon>
        <taxon>Actiniidae</taxon>
        <taxon>Actinia</taxon>
    </lineage>
</organism>
<evidence type="ECO:0000313" key="21">
    <source>
        <dbReference type="Proteomes" id="UP000515163"/>
    </source>
</evidence>
<evidence type="ECO:0000256" key="20">
    <source>
        <dbReference type="RuleBase" id="RU000363"/>
    </source>
</evidence>
<dbReference type="GO" id="GO:0008209">
    <property type="term" value="P:androgen metabolic process"/>
    <property type="evidence" value="ECO:0007669"/>
    <property type="project" value="TreeGrafter"/>
</dbReference>
<dbReference type="PRINTS" id="PR00080">
    <property type="entry name" value="SDRFAMILY"/>
</dbReference>
<dbReference type="InParanoid" id="A0A6P8IUN6"/>
<dbReference type="PROSITE" id="PS00061">
    <property type="entry name" value="ADH_SHORT"/>
    <property type="match status" value="1"/>
</dbReference>
<sequence length="256" mass="26803">MLLKDVVCLVTGGASGLGLATARRLLNQGARVVIADLASDDGEHIAEELGANCTFVKADVTSEKDIDIAVSTAKEKYGLINTSVNCAGINVTKPTISEDGELHSLDLFEKAIKINASGTFNVARLVAMAMSKNTPNDGGERGVIINVSSIHGYEGQGGKVAYSATKGAINAMTLPLARDLAKFGIRVNTIAPGLFETPMFVAGRPDPVGRAAITKTVPFPSRAGTPEEFAHLVQAVIENPMMNGEVLRLDGAVRLS</sequence>
<dbReference type="Pfam" id="PF00106">
    <property type="entry name" value="adh_short"/>
    <property type="match status" value="1"/>
</dbReference>
<evidence type="ECO:0000256" key="12">
    <source>
        <dbReference type="ARBA" id="ARBA00051831"/>
    </source>
</evidence>
<dbReference type="SUPFAM" id="SSF51735">
    <property type="entry name" value="NAD(P)-binding Rossmann-fold domains"/>
    <property type="match status" value="1"/>
</dbReference>
<dbReference type="GO" id="GO:0003857">
    <property type="term" value="F:(3S)-3-hydroxyacyl-CoA dehydrogenase (NAD+) activity"/>
    <property type="evidence" value="ECO:0007669"/>
    <property type="project" value="UniProtKB-EC"/>
</dbReference>
<evidence type="ECO:0000256" key="19">
    <source>
        <dbReference type="ARBA" id="ARBA00082399"/>
    </source>
</evidence>
<dbReference type="OrthoDB" id="1274115at2759"/>
<dbReference type="GO" id="GO:0006631">
    <property type="term" value="P:fatty acid metabolic process"/>
    <property type="evidence" value="ECO:0007669"/>
    <property type="project" value="TreeGrafter"/>
</dbReference>
<comment type="catalytic activity">
    <reaction evidence="9">
        <text>cortisol + NAD(+) = 11beta,17alpha-dihydroxypregn-4-ene-3,20,21-trione + NADH + H(+)</text>
        <dbReference type="Rhea" id="RHEA:42012"/>
        <dbReference type="ChEBI" id="CHEBI:15378"/>
        <dbReference type="ChEBI" id="CHEBI:17650"/>
        <dbReference type="ChEBI" id="CHEBI:57540"/>
        <dbReference type="ChEBI" id="CHEBI:57945"/>
        <dbReference type="ChEBI" id="CHEBI:78595"/>
    </reaction>
    <physiologicalReaction direction="left-to-right" evidence="9">
        <dbReference type="Rhea" id="RHEA:42013"/>
    </physiologicalReaction>
</comment>
<evidence type="ECO:0000256" key="13">
    <source>
        <dbReference type="ARBA" id="ARBA00052095"/>
    </source>
</evidence>
<evidence type="ECO:0000256" key="11">
    <source>
        <dbReference type="ARBA" id="ARBA00051637"/>
    </source>
</evidence>
<comment type="catalytic activity">
    <reaction evidence="15">
        <text>11-dehydrocorticosterone + NAD(+) = pregn-4-ene-3,11,20,21-tetraone + NADH + H(+)</text>
        <dbReference type="Rhea" id="RHEA:42020"/>
        <dbReference type="ChEBI" id="CHEBI:15378"/>
        <dbReference type="ChEBI" id="CHEBI:57540"/>
        <dbReference type="ChEBI" id="CHEBI:57945"/>
        <dbReference type="ChEBI" id="CHEBI:78600"/>
        <dbReference type="ChEBI" id="CHEBI:78601"/>
    </reaction>
    <physiologicalReaction direction="left-to-right" evidence="15">
        <dbReference type="Rhea" id="RHEA:42021"/>
    </physiologicalReaction>
</comment>
<comment type="catalytic activity">
    <reaction evidence="13">
        <text>5alpha-pregnan-20beta-ol-3-one + NAD(+) = 5alpha-pregnane-3,20-dione + NADH + H(+)</text>
        <dbReference type="Rhea" id="RHEA:42008"/>
        <dbReference type="ChEBI" id="CHEBI:15378"/>
        <dbReference type="ChEBI" id="CHEBI:28952"/>
        <dbReference type="ChEBI" id="CHEBI:57540"/>
        <dbReference type="ChEBI" id="CHEBI:57945"/>
        <dbReference type="ChEBI" id="CHEBI:78594"/>
    </reaction>
    <physiologicalReaction direction="left-to-right" evidence="13">
        <dbReference type="Rhea" id="RHEA:42009"/>
    </physiologicalReaction>
</comment>
<comment type="catalytic activity">
    <reaction evidence="8">
        <text>17beta-hydroxy-5alpha-androstan-3-one + NAD(+) = 5alpha-androstan-3,17-dione + NADH + H(+)</text>
        <dbReference type="Rhea" id="RHEA:41992"/>
        <dbReference type="ChEBI" id="CHEBI:15378"/>
        <dbReference type="ChEBI" id="CHEBI:15994"/>
        <dbReference type="ChEBI" id="CHEBI:16330"/>
        <dbReference type="ChEBI" id="CHEBI:57540"/>
        <dbReference type="ChEBI" id="CHEBI:57945"/>
    </reaction>
    <physiologicalReaction direction="left-to-right" evidence="8">
        <dbReference type="Rhea" id="RHEA:41993"/>
    </physiologicalReaction>
</comment>
<comment type="catalytic activity">
    <reaction evidence="5">
        <text>17beta-estradiol + NAD(+) = estrone + NADH + H(+)</text>
        <dbReference type="Rhea" id="RHEA:24612"/>
        <dbReference type="ChEBI" id="CHEBI:15378"/>
        <dbReference type="ChEBI" id="CHEBI:16469"/>
        <dbReference type="ChEBI" id="CHEBI:17263"/>
        <dbReference type="ChEBI" id="CHEBI:57540"/>
        <dbReference type="ChEBI" id="CHEBI:57945"/>
        <dbReference type="EC" id="1.1.1.62"/>
    </reaction>
    <physiologicalReaction direction="left-to-right" evidence="5">
        <dbReference type="Rhea" id="RHEA:24613"/>
    </physiologicalReaction>
</comment>
<dbReference type="GO" id="GO:0005739">
    <property type="term" value="C:mitochondrion"/>
    <property type="evidence" value="ECO:0007669"/>
    <property type="project" value="TreeGrafter"/>
</dbReference>
<comment type="catalytic activity">
    <reaction evidence="7">
        <text>5alpha-androstane-3alpha,17beta-diol + NAD(+) = 17beta-hydroxy-5alpha-androstan-3-one + NADH + H(+)</text>
        <dbReference type="Rhea" id="RHEA:42004"/>
        <dbReference type="ChEBI" id="CHEBI:15378"/>
        <dbReference type="ChEBI" id="CHEBI:16330"/>
        <dbReference type="ChEBI" id="CHEBI:36713"/>
        <dbReference type="ChEBI" id="CHEBI:57540"/>
        <dbReference type="ChEBI" id="CHEBI:57945"/>
        <dbReference type="EC" id="1.1.1.53"/>
    </reaction>
    <physiologicalReaction direction="right-to-left" evidence="7">
        <dbReference type="Rhea" id="RHEA:42006"/>
    </physiologicalReaction>
</comment>
<dbReference type="PANTHER" id="PTHR43658:SF8">
    <property type="entry name" value="17-BETA-HYDROXYSTEROID DEHYDROGENASE 14-RELATED"/>
    <property type="match status" value="1"/>
</dbReference>
<evidence type="ECO:0000256" key="7">
    <source>
        <dbReference type="ARBA" id="ARBA00050365"/>
    </source>
</evidence>
<comment type="catalytic activity">
    <reaction evidence="11">
        <text>3beta,7beta-dihydroxy-5beta-cholan-24-oate + NAD(+) = 3beta-hydroxy-7-oxo-5beta-cholan-24-oate + NADH + H(+)</text>
        <dbReference type="Rhea" id="RHEA:42024"/>
        <dbReference type="ChEBI" id="CHEBI:15378"/>
        <dbReference type="ChEBI" id="CHEBI:57540"/>
        <dbReference type="ChEBI" id="CHEBI:57945"/>
        <dbReference type="ChEBI" id="CHEBI:78602"/>
        <dbReference type="ChEBI" id="CHEBI:78603"/>
    </reaction>
    <physiologicalReaction direction="left-to-right" evidence="11">
        <dbReference type="Rhea" id="RHEA:42025"/>
    </physiologicalReaction>
</comment>
<proteinExistence type="inferred from homology"/>
<dbReference type="GO" id="GO:0047044">
    <property type="term" value="F:androstan-3-alpha,17-beta-diol dehydrogenase (NAD+) activity"/>
    <property type="evidence" value="ECO:0007669"/>
    <property type="project" value="UniProtKB-EC"/>
</dbReference>
<dbReference type="InterPro" id="IPR036291">
    <property type="entry name" value="NAD(P)-bd_dom_sf"/>
</dbReference>
<evidence type="ECO:0000313" key="22">
    <source>
        <dbReference type="RefSeq" id="XP_031569890.1"/>
    </source>
</evidence>
<dbReference type="Proteomes" id="UP000515163">
    <property type="component" value="Unplaced"/>
</dbReference>
<reference evidence="22" key="1">
    <citation type="submission" date="2025-08" db="UniProtKB">
        <authorList>
            <consortium name="RefSeq"/>
        </authorList>
    </citation>
    <scope>IDENTIFICATION</scope>
    <source>
        <tissue evidence="22">Tentacle</tissue>
    </source>
</reference>
<protein>
    <recommendedName>
        <fullName evidence="16">3-hydroxyacyl-CoA dehydrogenase type-2</fullName>
        <ecNumber evidence="3">1.1.1.53</ecNumber>
        <ecNumber evidence="4">1.1.1.62</ecNumber>
    </recommendedName>
    <alternativeName>
        <fullName evidence="18">3-hydroxyacyl-CoA dehydrogenase type II</fullName>
    </alternativeName>
    <alternativeName>
        <fullName evidence="19">Mitochondrial ribonuclease P protein 2</fullName>
    </alternativeName>
    <alternativeName>
        <fullName evidence="17">Type II HADH</fullName>
    </alternativeName>
</protein>
<keyword evidence="2" id="KW-0560">Oxidoreductase</keyword>
<dbReference type="GO" id="GO:0004303">
    <property type="term" value="F:estradiol 17-beta-dehydrogenase [NAD(P)+] activity"/>
    <property type="evidence" value="ECO:0007669"/>
    <property type="project" value="UniProtKB-EC"/>
</dbReference>
<evidence type="ECO:0000256" key="9">
    <source>
        <dbReference type="ARBA" id="ARBA00050927"/>
    </source>
</evidence>
<evidence type="ECO:0000256" key="17">
    <source>
        <dbReference type="ARBA" id="ARBA00079624"/>
    </source>
</evidence>
<dbReference type="EC" id="1.1.1.62" evidence="4"/>
<comment type="catalytic activity">
    <reaction evidence="14">
        <text>cortisone + NAD(+) = 17alpha-hydroxypregn-4-en-3,11,20-trione-21-al + NADH + H(+)</text>
        <dbReference type="Rhea" id="RHEA:42016"/>
        <dbReference type="ChEBI" id="CHEBI:15378"/>
        <dbReference type="ChEBI" id="CHEBI:16962"/>
        <dbReference type="ChEBI" id="CHEBI:57540"/>
        <dbReference type="ChEBI" id="CHEBI:57945"/>
        <dbReference type="ChEBI" id="CHEBI:78596"/>
    </reaction>
    <physiologicalReaction direction="left-to-right" evidence="14">
        <dbReference type="Rhea" id="RHEA:42017"/>
    </physiologicalReaction>
</comment>
<dbReference type="GO" id="GO:0008210">
    <property type="term" value="P:estrogen metabolic process"/>
    <property type="evidence" value="ECO:0007669"/>
    <property type="project" value="TreeGrafter"/>
</dbReference>
<comment type="catalytic activity">
    <reaction evidence="10">
        <text>(3S)-3-hydroxybutanoyl-CoA + NAD(+) = acetoacetyl-CoA + NADH + H(+)</text>
        <dbReference type="Rhea" id="RHEA:30799"/>
        <dbReference type="ChEBI" id="CHEBI:15378"/>
        <dbReference type="ChEBI" id="CHEBI:57286"/>
        <dbReference type="ChEBI" id="CHEBI:57316"/>
        <dbReference type="ChEBI" id="CHEBI:57540"/>
        <dbReference type="ChEBI" id="CHEBI:57945"/>
    </reaction>
    <physiologicalReaction direction="left-to-right" evidence="10">
        <dbReference type="Rhea" id="RHEA:30800"/>
    </physiologicalReaction>
    <physiologicalReaction direction="right-to-left" evidence="10">
        <dbReference type="Rhea" id="RHEA:30801"/>
    </physiologicalReaction>
</comment>
<evidence type="ECO:0000256" key="14">
    <source>
        <dbReference type="ARBA" id="ARBA00052417"/>
    </source>
</evidence>
<dbReference type="InterPro" id="IPR020904">
    <property type="entry name" value="Sc_DH/Rdtase_CS"/>
</dbReference>
<comment type="catalytic activity">
    <reaction evidence="12">
        <text>ursodeoxycholate + NAD(+) = 7-oxolithocholate + NADH + H(+)</text>
        <dbReference type="Rhea" id="RHEA:42028"/>
        <dbReference type="ChEBI" id="CHEBI:15378"/>
        <dbReference type="ChEBI" id="CHEBI:57540"/>
        <dbReference type="ChEBI" id="CHEBI:57945"/>
        <dbReference type="ChEBI" id="CHEBI:78604"/>
        <dbReference type="ChEBI" id="CHEBI:78605"/>
    </reaction>
    <physiologicalReaction direction="left-to-right" evidence="12">
        <dbReference type="Rhea" id="RHEA:42029"/>
    </physiologicalReaction>
</comment>
<accession>A0A6P8IUN6</accession>
<dbReference type="FunFam" id="3.40.50.720:FF:000215">
    <property type="entry name" value="3-hydroxyacyl-CoA dehydrogenase type-2"/>
    <property type="match status" value="1"/>
</dbReference>
<evidence type="ECO:0000256" key="10">
    <source>
        <dbReference type="ARBA" id="ARBA00051004"/>
    </source>
</evidence>
<evidence type="ECO:0000256" key="1">
    <source>
        <dbReference type="ARBA" id="ARBA00006484"/>
    </source>
</evidence>
<name>A0A6P8IUN6_ACTTE</name>
<evidence type="ECO:0000256" key="15">
    <source>
        <dbReference type="ARBA" id="ARBA00052668"/>
    </source>
</evidence>
<evidence type="ECO:0000256" key="8">
    <source>
        <dbReference type="ARBA" id="ARBA00050435"/>
    </source>
</evidence>
<dbReference type="Gene3D" id="3.40.50.720">
    <property type="entry name" value="NAD(P)-binding Rossmann-like Domain"/>
    <property type="match status" value="1"/>
</dbReference>
<dbReference type="EC" id="1.1.1.53" evidence="3"/>
<dbReference type="GeneID" id="116304315"/>
<evidence type="ECO:0000256" key="6">
    <source>
        <dbReference type="ARBA" id="ARBA00050141"/>
    </source>
</evidence>
<evidence type="ECO:0000256" key="16">
    <source>
        <dbReference type="ARBA" id="ARBA00072938"/>
    </source>
</evidence>
<dbReference type="PANTHER" id="PTHR43658">
    <property type="entry name" value="SHORT-CHAIN DEHYDROGENASE/REDUCTASE"/>
    <property type="match status" value="1"/>
</dbReference>
<dbReference type="InterPro" id="IPR002347">
    <property type="entry name" value="SDR_fam"/>
</dbReference>
<evidence type="ECO:0000256" key="2">
    <source>
        <dbReference type="ARBA" id="ARBA00023002"/>
    </source>
</evidence>
<evidence type="ECO:0000256" key="4">
    <source>
        <dbReference type="ARBA" id="ARBA00024072"/>
    </source>
</evidence>
<evidence type="ECO:0000256" key="5">
    <source>
        <dbReference type="ARBA" id="ARBA00049381"/>
    </source>
</evidence>
<gene>
    <name evidence="22" type="primary">LOC116304315</name>
</gene>
<dbReference type="KEGG" id="aten:116304315"/>
<dbReference type="AlphaFoldDB" id="A0A6P8IUN6"/>
<evidence type="ECO:0000256" key="18">
    <source>
        <dbReference type="ARBA" id="ARBA00082293"/>
    </source>
</evidence>
<dbReference type="PRINTS" id="PR00081">
    <property type="entry name" value="GDHRDH"/>
</dbReference>
<comment type="similarity">
    <text evidence="1 20">Belongs to the short-chain dehydrogenases/reductases (SDR) family.</text>
</comment>
<keyword evidence="21" id="KW-1185">Reference proteome</keyword>
<evidence type="ECO:0000256" key="3">
    <source>
        <dbReference type="ARBA" id="ARBA00024071"/>
    </source>
</evidence>
<dbReference type="RefSeq" id="XP_031569890.1">
    <property type="nucleotide sequence ID" value="XM_031714030.1"/>
</dbReference>
<comment type="catalytic activity">
    <reaction evidence="6">
        <text>a (3S)-3-hydroxyacyl-CoA + NAD(+) = a 3-oxoacyl-CoA + NADH + H(+)</text>
        <dbReference type="Rhea" id="RHEA:22432"/>
        <dbReference type="ChEBI" id="CHEBI:15378"/>
        <dbReference type="ChEBI" id="CHEBI:57318"/>
        <dbReference type="ChEBI" id="CHEBI:57540"/>
        <dbReference type="ChEBI" id="CHEBI:57945"/>
        <dbReference type="ChEBI" id="CHEBI:90726"/>
        <dbReference type="EC" id="1.1.1.35"/>
    </reaction>
    <physiologicalReaction direction="left-to-right" evidence="6">
        <dbReference type="Rhea" id="RHEA:22433"/>
    </physiologicalReaction>
    <physiologicalReaction direction="right-to-left" evidence="6">
        <dbReference type="Rhea" id="RHEA:22434"/>
    </physiologicalReaction>
</comment>